<evidence type="ECO:0000256" key="1">
    <source>
        <dbReference type="SAM" id="MobiDB-lite"/>
    </source>
</evidence>
<protein>
    <submittedName>
        <fullName evidence="2">Predicted protein</fullName>
    </submittedName>
</protein>
<reference evidence="3" key="1">
    <citation type="submission" date="2008-12" db="EMBL/GenBank/DDBJ databases">
        <title>Annotation of Streptomyces ghanaensis ATCC 14672.</title>
        <authorList>
            <consortium name="The Broad Institute Genome Sequencing Platform"/>
            <consortium name="Broad Institute Microbial Sequencing Center"/>
            <person name="Fischbach M."/>
            <person name="Ward D."/>
            <person name="Young S."/>
            <person name="Kodira C.D."/>
            <person name="Zeng Q."/>
            <person name="Koehrsen M."/>
            <person name="Godfrey P."/>
            <person name="Alvarado L."/>
            <person name="Berlin A.M."/>
            <person name="Borenstein D."/>
            <person name="Chen Z."/>
            <person name="Engels R."/>
            <person name="Freedman E."/>
            <person name="Gellesch M."/>
            <person name="Goldberg J."/>
            <person name="Griggs A."/>
            <person name="Gujja S."/>
            <person name="Heiman D.I."/>
            <person name="Hepburn T.A."/>
            <person name="Howarth C."/>
            <person name="Jen D."/>
            <person name="Larson L."/>
            <person name="Lewis B."/>
            <person name="Mehta T."/>
            <person name="Park D."/>
            <person name="Pearson M."/>
            <person name="Roberts A."/>
            <person name="Saif S."/>
            <person name="Shea T.D."/>
            <person name="Shenoy N."/>
            <person name="Sisk P."/>
            <person name="Stolte C."/>
            <person name="Sykes S.N."/>
            <person name="Walk T."/>
            <person name="White J."/>
            <person name="Yandava C."/>
            <person name="Straight P."/>
            <person name="Clardy J."/>
            <person name="Hung D."/>
            <person name="Kolter R."/>
            <person name="Mekalanos J."/>
            <person name="Walker S."/>
            <person name="Walsh C.T."/>
            <person name="Wieland B.L.C."/>
            <person name="Ilzarbe M."/>
            <person name="Galagan J."/>
            <person name="Nusbaum C."/>
            <person name="Birren B."/>
        </authorList>
    </citation>
    <scope>NUCLEOTIDE SEQUENCE [LARGE SCALE GENOMIC DNA]</scope>
    <source>
        <strain evidence="3">ATCC 14672 / DSM 40746 / JCM 4963 / KCTC 9882 / NRRL B-12104 / FH 1290</strain>
    </source>
</reference>
<feature type="region of interest" description="Disordered" evidence="1">
    <location>
        <begin position="1"/>
        <end position="27"/>
    </location>
</feature>
<dbReference type="AlphaFoldDB" id="D5ZQ14"/>
<gene>
    <name evidence="2" type="ORF">SSFG_05580</name>
</gene>
<evidence type="ECO:0000313" key="2">
    <source>
        <dbReference type="EMBL" id="EFE70337.2"/>
    </source>
</evidence>
<accession>D5ZQ14</accession>
<sequence>MIPVRVPALHAPLSCPPNFPRRRESRDVEHRGELFQARSADRKPGLVTTAHQRIHRLRRRG</sequence>
<organism evidence="2 3">
    <name type="scientific">Streptomyces viridosporus (strain ATCC 14672 / DSM 40746 / JCM 4963 / KCTC 9882 / NRRL B-12104 / FH 1290)</name>
    <name type="common">Streptomyces ghanaensis</name>
    <dbReference type="NCBI Taxonomy" id="566461"/>
    <lineage>
        <taxon>Bacteria</taxon>
        <taxon>Bacillati</taxon>
        <taxon>Actinomycetota</taxon>
        <taxon>Actinomycetes</taxon>
        <taxon>Kitasatosporales</taxon>
        <taxon>Streptomycetaceae</taxon>
        <taxon>Streptomyces</taxon>
    </lineage>
</organism>
<proteinExistence type="predicted"/>
<evidence type="ECO:0000313" key="3">
    <source>
        <dbReference type="Proteomes" id="UP000003824"/>
    </source>
</evidence>
<dbReference type="Proteomes" id="UP000003824">
    <property type="component" value="Unassembled WGS sequence"/>
</dbReference>
<name>D5ZQ14_STRV1</name>
<dbReference type="EMBL" id="DS999641">
    <property type="protein sequence ID" value="EFE70337.2"/>
    <property type="molecule type" value="Genomic_DNA"/>
</dbReference>